<protein>
    <submittedName>
        <fullName evidence="4 15">Phosphomannose isomerase</fullName>
    </submittedName>
</protein>
<evidence type="ECO:0000313" key="10">
    <source>
        <dbReference type="EMBL" id="AZF74916.1"/>
    </source>
</evidence>
<dbReference type="Proteomes" id="UP000033057">
    <property type="component" value="Chromosome"/>
</dbReference>
<dbReference type="NCBIfam" id="NF006422">
    <property type="entry name" value="PRK08674.1-1"/>
    <property type="match status" value="1"/>
</dbReference>
<evidence type="ECO:0000313" key="13">
    <source>
        <dbReference type="EMBL" id="AZF82737.1"/>
    </source>
</evidence>
<name>A0A0E3MAW2_SACSO</name>
<dbReference type="KEGG" id="ssoa:SULA_0094"/>
<dbReference type="Proteomes" id="UP000273443">
    <property type="component" value="Chromosome"/>
</dbReference>
<comment type="similarity">
    <text evidence="1">Belongs to the PGI/PMI family.</text>
</comment>
<evidence type="ECO:0000313" key="12">
    <source>
        <dbReference type="EMBL" id="AZF80130.1"/>
    </source>
</evidence>
<dbReference type="InterPro" id="IPR046348">
    <property type="entry name" value="SIS_dom_sf"/>
</dbReference>
<dbReference type="EMBL" id="CP033237">
    <property type="protein sequence ID" value="AZF72296.1"/>
    <property type="molecule type" value="Genomic_DNA"/>
</dbReference>
<dbReference type="Proteomes" id="UP000278715">
    <property type="component" value="Chromosome"/>
</dbReference>
<dbReference type="EMBL" id="CP011055">
    <property type="protein sequence ID" value="AKA72547.1"/>
    <property type="molecule type" value="Genomic_DNA"/>
</dbReference>
<dbReference type="NCBIfam" id="TIGR02128">
    <property type="entry name" value="G6PI_arch"/>
    <property type="match status" value="1"/>
</dbReference>
<evidence type="ECO:0000313" key="23">
    <source>
        <dbReference type="Proteomes" id="UP000273443"/>
    </source>
</evidence>
<dbReference type="EMBL" id="CP033238">
    <property type="protein sequence ID" value="AZF74916.1"/>
    <property type="molecule type" value="Genomic_DNA"/>
</dbReference>
<evidence type="ECO:0000313" key="22">
    <source>
        <dbReference type="Proteomes" id="UP000273194"/>
    </source>
</evidence>
<dbReference type="EMBL" id="CP033240">
    <property type="protein sequence ID" value="AZF80130.1"/>
    <property type="molecule type" value="Genomic_DNA"/>
</dbReference>
<gene>
    <name evidence="14" type="ORF">HFC64_06800</name>
    <name evidence="15" type="ORF">SSOP1_2420</name>
    <name evidence="6" type="ORF">SULA_0094</name>
    <name evidence="4" type="ORF">SULB_0095</name>
    <name evidence="5" type="ORF">SULC_0094</name>
    <name evidence="7" type="ORF">SULG_00475</name>
    <name evidence="8" type="ORF">SULH_00475</name>
    <name evidence="9" type="ORF">SULI_00475</name>
    <name evidence="10" type="ORF">SULM_00475</name>
    <name evidence="11" type="ORF">SULN_00475</name>
    <name evidence="12" type="ORF">SULO_00475</name>
    <name evidence="13" type="ORF">SULZ_00475</name>
</gene>
<dbReference type="Proteomes" id="UP000076770">
    <property type="component" value="Chromosome i"/>
</dbReference>
<dbReference type="GO" id="GO:0097367">
    <property type="term" value="F:carbohydrate derivative binding"/>
    <property type="evidence" value="ECO:0007669"/>
    <property type="project" value="InterPro"/>
</dbReference>
<dbReference type="KEGG" id="ssol:SULB_0095"/>
<dbReference type="EMBL" id="CP011056">
    <property type="protein sequence ID" value="AKA75246.1"/>
    <property type="molecule type" value="Genomic_DNA"/>
</dbReference>
<evidence type="ECO:0000313" key="7">
    <source>
        <dbReference type="EMBL" id="AZF67056.1"/>
    </source>
</evidence>
<dbReference type="EMBL" id="CP050869">
    <property type="protein sequence ID" value="QPG49562.1"/>
    <property type="molecule type" value="Genomic_DNA"/>
</dbReference>
<dbReference type="KEGG" id="ssof:SULC_0094"/>
<dbReference type="Proteomes" id="UP000273194">
    <property type="component" value="Chromosome"/>
</dbReference>
<dbReference type="Pfam" id="PF10432">
    <property type="entry name" value="bact-PGI_C"/>
    <property type="match status" value="1"/>
</dbReference>
<evidence type="ECO:0000313" key="15">
    <source>
        <dbReference type="EMBL" id="SAI85974.1"/>
    </source>
</evidence>
<dbReference type="Proteomes" id="UP000033085">
    <property type="component" value="Chromosome"/>
</dbReference>
<evidence type="ECO:0000313" key="16">
    <source>
        <dbReference type="Proteomes" id="UP000033057"/>
    </source>
</evidence>
<dbReference type="GeneID" id="44128013"/>
<dbReference type="GO" id="GO:0004476">
    <property type="term" value="F:mannose-6-phosphate isomerase activity"/>
    <property type="evidence" value="ECO:0007669"/>
    <property type="project" value="InterPro"/>
</dbReference>
<keyword evidence="2 4" id="KW-0413">Isomerase</keyword>
<dbReference type="Proteomes" id="UP000269431">
    <property type="component" value="Chromosome"/>
</dbReference>
<dbReference type="GO" id="GO:0005975">
    <property type="term" value="P:carbohydrate metabolic process"/>
    <property type="evidence" value="ECO:0007669"/>
    <property type="project" value="InterPro"/>
</dbReference>
<evidence type="ECO:0000259" key="3">
    <source>
        <dbReference type="Pfam" id="PF10432"/>
    </source>
</evidence>
<dbReference type="Gene3D" id="3.40.50.10490">
    <property type="entry name" value="Glucose-6-phosphate isomerase like protein, domain 1"/>
    <property type="match status" value="2"/>
</dbReference>
<dbReference type="EMBL" id="CP011057">
    <property type="protein sequence ID" value="AKA77939.1"/>
    <property type="molecule type" value="Genomic_DNA"/>
</dbReference>
<dbReference type="Proteomes" id="UP000267993">
    <property type="component" value="Chromosome"/>
</dbReference>
<evidence type="ECO:0000313" key="17">
    <source>
        <dbReference type="Proteomes" id="UP000033085"/>
    </source>
</evidence>
<evidence type="ECO:0000313" key="11">
    <source>
        <dbReference type="EMBL" id="AZF77523.1"/>
    </source>
</evidence>
<dbReference type="SMR" id="A0A0E3MAW2"/>
<evidence type="ECO:0000313" key="20">
    <source>
        <dbReference type="Proteomes" id="UP000267993"/>
    </source>
</evidence>
<evidence type="ECO:0000313" key="9">
    <source>
        <dbReference type="EMBL" id="AZF72296.1"/>
    </source>
</evidence>
<evidence type="ECO:0000313" key="5">
    <source>
        <dbReference type="EMBL" id="AKA75246.1"/>
    </source>
</evidence>
<dbReference type="EMBL" id="CP033236">
    <property type="protein sequence ID" value="AZF69676.1"/>
    <property type="molecule type" value="Genomic_DNA"/>
</dbReference>
<reference evidence="4" key="5">
    <citation type="submission" date="2018-10" db="EMBL/GenBank/DDBJ databases">
        <authorList>
            <person name="McCarthy S."/>
            <person name="Gradnigo J."/>
            <person name="Johnson T."/>
            <person name="Payne S."/>
            <person name="Lipzen A."/>
            <person name="Schackwitz W."/>
            <person name="Martin J."/>
            <person name="Moriyama E."/>
            <person name="Blum P."/>
        </authorList>
    </citation>
    <scope>NUCLEOTIDE SEQUENCE</scope>
    <source>
        <strain evidence="4">SARC-B</strain>
        <strain evidence="5">SARC-C</strain>
        <strain evidence="6">SULA</strain>
    </source>
</reference>
<dbReference type="EMBL" id="CP033239">
    <property type="protein sequence ID" value="AZF77523.1"/>
    <property type="molecule type" value="Genomic_DNA"/>
</dbReference>
<evidence type="ECO:0000256" key="2">
    <source>
        <dbReference type="ARBA" id="ARBA00023235"/>
    </source>
</evidence>
<evidence type="ECO:0000313" key="8">
    <source>
        <dbReference type="EMBL" id="AZF69676.1"/>
    </source>
</evidence>
<dbReference type="CDD" id="cd05637">
    <property type="entry name" value="SIS_PGI_PMI_2"/>
    <property type="match status" value="1"/>
</dbReference>
<dbReference type="GeneID" id="1453770"/>
<reference evidence="19" key="3">
    <citation type="submission" date="2016-04" db="EMBL/GenBank/DDBJ databases">
        <authorList>
            <person name="Shah S.A."/>
            <person name="Garrett R.A."/>
        </authorList>
    </citation>
    <scope>NUCLEOTIDE SEQUENCE [LARGE SCALE GENOMIC DNA]</scope>
    <source>
        <strain evidence="19">ATCC 35091 / DSM 1616 / JCM 8930 / NBRC 15331 / P1</strain>
    </source>
</reference>
<feature type="domain" description="Bifunctional glucose-6-phosphate/mannose-6-phosphate isomerase C-terminal" evidence="3">
    <location>
        <begin position="157"/>
        <end position="282"/>
    </location>
</feature>
<evidence type="ECO:0000313" key="14">
    <source>
        <dbReference type="EMBL" id="QPG49562.1"/>
    </source>
</evidence>
<dbReference type="Proteomes" id="UP000033106">
    <property type="component" value="Chromosome"/>
</dbReference>
<evidence type="ECO:0000313" key="19">
    <source>
        <dbReference type="Proteomes" id="UP000076770"/>
    </source>
</evidence>
<dbReference type="GO" id="GO:0004347">
    <property type="term" value="F:glucose-6-phosphate isomerase activity"/>
    <property type="evidence" value="ECO:0007669"/>
    <property type="project" value="InterPro"/>
</dbReference>
<proteinExistence type="inferred from homology"/>
<dbReference type="RefSeq" id="WP_009991835.1">
    <property type="nucleotide sequence ID" value="NZ_CP011055.2"/>
</dbReference>
<dbReference type="Proteomes" id="UP000275843">
    <property type="component" value="Chromosome"/>
</dbReference>
<evidence type="ECO:0000256" key="1">
    <source>
        <dbReference type="ARBA" id="ARBA00010523"/>
    </source>
</evidence>
<evidence type="ECO:0000313" key="21">
    <source>
        <dbReference type="Proteomes" id="UP000269431"/>
    </source>
</evidence>
<dbReference type="EMBL" id="CP033241">
    <property type="protein sequence ID" value="AZF82737.1"/>
    <property type="molecule type" value="Genomic_DNA"/>
</dbReference>
<evidence type="ECO:0000313" key="25">
    <source>
        <dbReference type="Proteomes" id="UP000278715"/>
    </source>
</evidence>
<dbReference type="AlphaFoldDB" id="A0A0E3MAW2"/>
<dbReference type="Proteomes" id="UP000594632">
    <property type="component" value="Chromosome"/>
</dbReference>
<reference evidence="15" key="2">
    <citation type="submission" date="2016-04" db="EMBL/GenBank/DDBJ databases">
        <authorList>
            <person name="Evans L.H."/>
            <person name="Alamgir A."/>
            <person name="Owens N."/>
            <person name="Weber N.D."/>
            <person name="Virtaneva K."/>
            <person name="Barbian K."/>
            <person name="Babar A."/>
            <person name="Rosenke K."/>
        </authorList>
    </citation>
    <scope>NUCLEOTIDE SEQUENCE</scope>
    <source>
        <strain evidence="15">P1</strain>
    </source>
</reference>
<dbReference type="GO" id="GO:1901135">
    <property type="term" value="P:carbohydrate derivative metabolic process"/>
    <property type="evidence" value="ECO:0007669"/>
    <property type="project" value="InterPro"/>
</dbReference>
<dbReference type="SUPFAM" id="SSF53697">
    <property type="entry name" value="SIS domain"/>
    <property type="match status" value="1"/>
</dbReference>
<dbReference type="Proteomes" id="UP000282269">
    <property type="component" value="Chromosome"/>
</dbReference>
<evidence type="ECO:0000313" key="27">
    <source>
        <dbReference type="Proteomes" id="UP000594632"/>
    </source>
</evidence>
<organism evidence="4 17">
    <name type="scientific">Saccharolobus solfataricus</name>
    <name type="common">Sulfolobus solfataricus</name>
    <dbReference type="NCBI Taxonomy" id="2287"/>
    <lineage>
        <taxon>Archaea</taxon>
        <taxon>Thermoproteota</taxon>
        <taxon>Thermoprotei</taxon>
        <taxon>Sulfolobales</taxon>
        <taxon>Sulfolobaceae</taxon>
        <taxon>Saccharolobus</taxon>
    </lineage>
</organism>
<dbReference type="OMA" id="FPELNHN"/>
<dbReference type="EMBL" id="LT549890">
    <property type="protein sequence ID" value="SAI85974.1"/>
    <property type="molecule type" value="Genomic_DNA"/>
</dbReference>
<dbReference type="OrthoDB" id="10151at2157"/>
<dbReference type="EMBL" id="CP033235">
    <property type="protein sequence ID" value="AZF67056.1"/>
    <property type="molecule type" value="Genomic_DNA"/>
</dbReference>
<reference evidence="14 27" key="6">
    <citation type="journal article" date="2020" name="Nat. Commun.">
        <title>The structures of two archaeal type IV pili illuminate evolutionary relationships.</title>
        <authorList>
            <person name="Wang F."/>
            <person name="Baquero D.P."/>
            <person name="Su Z."/>
            <person name="Beltran L.C."/>
            <person name="Prangishvili D."/>
            <person name="Krupovic M."/>
            <person name="Egelman E.H."/>
        </authorList>
    </citation>
    <scope>NUCLEOTIDE SEQUENCE [LARGE SCALE GENOMIC DNA]</scope>
    <source>
        <strain evidence="14 27">POZ149</strain>
    </source>
</reference>
<dbReference type="PATRIC" id="fig|2287.6.peg.97"/>
<accession>A0A0E3MAW2</accession>
<evidence type="ECO:0000313" key="18">
    <source>
        <dbReference type="Proteomes" id="UP000033106"/>
    </source>
</evidence>
<evidence type="ECO:0000313" key="4">
    <source>
        <dbReference type="EMBL" id="AKA72547.1"/>
    </source>
</evidence>
<evidence type="ECO:0000313" key="26">
    <source>
        <dbReference type="Proteomes" id="UP000282269"/>
    </source>
</evidence>
<sequence length="296" mass="33141">MDEIYLNWDKMFDEAFRIPIHEIKNDNIVFSGIGGSGIVGEIANILGVELSFKRKFTGKESLIAVSYSGTTSETINDVENAVKAGSEVIIITSGGILEKLAKEKSLKLIKIPSGFQTRYAFPYLFTPLIKMTTKRRGIKINEMELKEGVIEAKEQIKADATRLAELLINRIPVIYSSKYLAIAKRFKQEINENAKHPAFYGEIPEINHNEIESYVHGPSLVSVIVESSEIDKITEDVLNSIVIKPYFNSDEKNISSLLALAGVTSLEMAKKLNEKPDKLYNIPKARQLTSNLFKIN</sequence>
<evidence type="ECO:0000313" key="24">
    <source>
        <dbReference type="Proteomes" id="UP000275843"/>
    </source>
</evidence>
<dbReference type="InterPro" id="IPR019490">
    <property type="entry name" value="Glu6P/Mann6P_isomerase_C"/>
</dbReference>
<reference evidence="20 21" key="4">
    <citation type="journal article" date="2018" name="Proc. Natl. Acad. Sci. U.S.A.">
        <title>Nonmutational mechanism of inheritance in the Archaeon Sulfolobus solfataricus.</title>
        <authorList>
            <person name="Payne S."/>
            <person name="McCarthy S."/>
            <person name="Johnson T."/>
            <person name="North E."/>
            <person name="Blum P."/>
        </authorList>
    </citation>
    <scope>NUCLEOTIDE SEQUENCE [LARGE SCALE GENOMIC DNA]</scope>
    <source>
        <strain evidence="8 20">SARC-H</strain>
        <strain evidence="9 24">SARC-I</strain>
        <strain evidence="11 25">SARC-N</strain>
        <strain evidence="12 26">SARC-O</strain>
        <strain evidence="13 21">SUL120</strain>
        <strain evidence="7 22">SULG</strain>
        <strain evidence="10 23">SULM</strain>
    </source>
</reference>
<evidence type="ECO:0000313" key="6">
    <source>
        <dbReference type="EMBL" id="AKA77939.1"/>
    </source>
</evidence>
<reference evidence="16 17" key="1">
    <citation type="journal article" date="2015" name="Genome Announc.">
        <title>Complete Genome Sequence of Sulfolobus solfataricus Strain 98/2 and Evolved Derivatives.</title>
        <authorList>
            <person name="McCarthy S."/>
            <person name="Gradnigo J."/>
            <person name="Johnson T."/>
            <person name="Payne S."/>
            <person name="Lipzen A."/>
            <person name="Martin J."/>
            <person name="Schackwitz W."/>
            <person name="Moriyama E."/>
            <person name="Blum P."/>
        </authorList>
    </citation>
    <scope>NUCLEOTIDE SEQUENCE [LARGE SCALE GENOMIC DNA]</scope>
    <source>
        <strain evidence="16">98/2 SULC</strain>
        <strain evidence="4">SARC-B</strain>
        <strain evidence="5">SARC-C</strain>
        <strain evidence="6 18">SULA</strain>
        <strain evidence="17">SULB</strain>
    </source>
</reference>